<sequence length="1058" mass="127908">MSKVLSQETCNWDFQYVFLDSPSNFAKTVFFFCRQPSYFLKKVWPHTFRRVQKNWFFEKKLYIKVGLEPTWACFQLSFGSPIICTYDGYQGFPSLGDIKFGTIQAFQQNTLHMQNKINLIYLQLNFQENDEDRDYYTKNLNRQDEKLEIIRQWKGQYDYDRDNIITIDKDKNVEKDVKKKLLLQKQRIKFEKDLTNLSEWIYQYSQIQDELREHQEKRDKSMDKKLKDAQDKFINAFEDKLRDLEEYRNEKQKLQNFIKDLNLRIEESQDNKTTENLKQYIAEAQYIINNLDKEKQFKDNLQNIIIRNKEEQKKPKSQQEYDQLQQGINEAIEKQQDFEKDRQLKIQLNNLLKEEQKKQDETSTKDLEKLNQIQKKKQILVAELKQLYNWRQNQYEQEEKVEEIQKRLKLEEDPIQKAKIQKELELRKTKGKELEQWKKERKKYLKKLIVAQNNLDEANSQEQKSEQDIEKLENEIINIQGKIRKLDNNRKEHSYQLLFDSIDQKLNLVGEDIVMVNVLETIQKEAKQFQAQQKDLEDDENDLNKVIKDTQRNIEKGLDSLKQNRQQITEIVDQKEKKQLEDDIIKINKKIEETKPQIKEFAEDLVDLDLYFANKDYWEVHLRNGRYLLALSKDAEEKKFLDGLVKLSLEKVKEIEDQRLERKELKQIGKQARNILASEKDAKSRQLAKEDEKTVNLGLQVLQNIIKKQCEYERELEEIKNLHRMERKGSEKLIKEKEIIQLNQKIQQLMQERRKQRQERNKKREEVLLMIQKRKEEEERKKLEEEKKKREEEEKRKKEEEEKKQRREQRRLIRKQAEQENQRRQNTFRKEKEGLIQQLKKLIETRDGNGKAKTFESKLSSFQQQLIKTRIEMAKIAKEKEKIEAKIDGFRDKQRQLEQKMDGSGLGYIKNFAIRKGSWLSGWQILEFKQVQQNISYMKNKFFIKDWAEQVVKYREILMQNQPILEQAKQLAIEEKTLHDDIINLEELIRQEAQLKENEALTIEQIEKIKKQKEAFEREAAKFQPQIDELENELLKYHTEDLQLEPLIEIETQQDVIN</sequence>
<accession>A0A0V0QJK4</accession>
<reference evidence="3 4" key="1">
    <citation type="journal article" date="2015" name="Sci. Rep.">
        <title>Genome of the facultative scuticociliatosis pathogen Pseudocohnilembus persalinus provides insight into its virulence through horizontal gene transfer.</title>
        <authorList>
            <person name="Xiong J."/>
            <person name="Wang G."/>
            <person name="Cheng J."/>
            <person name="Tian M."/>
            <person name="Pan X."/>
            <person name="Warren A."/>
            <person name="Jiang C."/>
            <person name="Yuan D."/>
            <person name="Miao W."/>
        </authorList>
    </citation>
    <scope>NUCLEOTIDE SEQUENCE [LARGE SCALE GENOMIC DNA]</scope>
    <source>
        <strain evidence="3">36N120E</strain>
    </source>
</reference>
<dbReference type="EMBL" id="LDAU01000157">
    <property type="protein sequence ID" value="KRX02176.1"/>
    <property type="molecule type" value="Genomic_DNA"/>
</dbReference>
<feature type="coiled-coil region" evidence="1">
    <location>
        <begin position="999"/>
        <end position="1033"/>
    </location>
</feature>
<comment type="caution">
    <text evidence="3">The sequence shown here is derived from an EMBL/GenBank/DDBJ whole genome shotgun (WGS) entry which is preliminary data.</text>
</comment>
<dbReference type="AlphaFoldDB" id="A0A0V0QJK4"/>
<dbReference type="InParanoid" id="A0A0V0QJK4"/>
<evidence type="ECO:0000256" key="2">
    <source>
        <dbReference type="SAM" id="MobiDB-lite"/>
    </source>
</evidence>
<feature type="coiled-coil region" evidence="1">
    <location>
        <begin position="321"/>
        <end position="361"/>
    </location>
</feature>
<feature type="compositionally biased region" description="Basic and acidic residues" evidence="2">
    <location>
        <begin position="779"/>
        <end position="805"/>
    </location>
</feature>
<gene>
    <name evidence="3" type="ORF">PPERSA_06371</name>
</gene>
<organism evidence="3 4">
    <name type="scientific">Pseudocohnilembus persalinus</name>
    <name type="common">Ciliate</name>
    <dbReference type="NCBI Taxonomy" id="266149"/>
    <lineage>
        <taxon>Eukaryota</taxon>
        <taxon>Sar</taxon>
        <taxon>Alveolata</taxon>
        <taxon>Ciliophora</taxon>
        <taxon>Intramacronucleata</taxon>
        <taxon>Oligohymenophorea</taxon>
        <taxon>Scuticociliatia</taxon>
        <taxon>Philasterida</taxon>
        <taxon>Pseudocohnilembidae</taxon>
        <taxon>Pseudocohnilembus</taxon>
    </lineage>
</organism>
<proteinExistence type="predicted"/>
<feature type="region of interest" description="Disordered" evidence="2">
    <location>
        <begin position="779"/>
        <end position="807"/>
    </location>
</feature>
<dbReference type="OMA" id="KQCEYER"/>
<keyword evidence="1" id="KW-0175">Coiled coil</keyword>
<feature type="coiled-coil region" evidence="1">
    <location>
        <begin position="519"/>
        <end position="581"/>
    </location>
</feature>
<keyword evidence="4" id="KW-1185">Reference proteome</keyword>
<evidence type="ECO:0000313" key="4">
    <source>
        <dbReference type="Proteomes" id="UP000054937"/>
    </source>
</evidence>
<feature type="coiled-coil region" evidence="1">
    <location>
        <begin position="197"/>
        <end position="271"/>
    </location>
</feature>
<name>A0A0V0QJK4_PSEPJ</name>
<feature type="coiled-coil region" evidence="1">
    <location>
        <begin position="434"/>
        <end position="489"/>
    </location>
</feature>
<evidence type="ECO:0000313" key="3">
    <source>
        <dbReference type="EMBL" id="KRX02176.1"/>
    </source>
</evidence>
<protein>
    <submittedName>
        <fullName evidence="3">Uncharacterized protein</fullName>
    </submittedName>
</protein>
<feature type="coiled-coil region" evidence="1">
    <location>
        <begin position="866"/>
        <end position="900"/>
    </location>
</feature>
<dbReference type="Proteomes" id="UP000054937">
    <property type="component" value="Unassembled WGS sequence"/>
</dbReference>
<evidence type="ECO:0000256" key="1">
    <source>
        <dbReference type="SAM" id="Coils"/>
    </source>
</evidence>